<dbReference type="RefSeq" id="WP_053429279.1">
    <property type="nucleotide sequence ID" value="NZ_LGUE01000005.1"/>
</dbReference>
<dbReference type="Pfam" id="PF06276">
    <property type="entry name" value="FhuF"/>
    <property type="match status" value="1"/>
</dbReference>
<dbReference type="STRING" id="189381.GCA_900166615_02293"/>
<reference evidence="4" key="1">
    <citation type="submission" date="2015-07" db="EMBL/GenBank/DDBJ databases">
        <title>Fjat-14235 jcm11544.</title>
        <authorList>
            <person name="Liu B."/>
            <person name="Wang J."/>
            <person name="Zhu Y."/>
            <person name="Liu G."/>
            <person name="Chen Q."/>
            <person name="Chen Z."/>
            <person name="Lan J."/>
            <person name="Che J."/>
            <person name="Ge C."/>
            <person name="Shi H."/>
            <person name="Pan Z."/>
            <person name="Liu X."/>
        </authorList>
    </citation>
    <scope>NUCLEOTIDE SEQUENCE [LARGE SCALE GENOMIC DNA]</scope>
    <source>
        <strain evidence="4">JCM 11544</strain>
    </source>
</reference>
<dbReference type="GO" id="GO:0051537">
    <property type="term" value="F:2 iron, 2 sulfur cluster binding"/>
    <property type="evidence" value="ECO:0007669"/>
    <property type="project" value="InterPro"/>
</dbReference>
<keyword evidence="4" id="KW-1185">Reference proteome</keyword>
<dbReference type="OrthoDB" id="5870636at2"/>
<dbReference type="AlphaFoldDB" id="A0A0M0G280"/>
<sequence length="250" mass="29112">MTEAGLGRDQWSLLEKYRFTVHDDEDGTDVASLLDPAELDLYISSRLHMIGTEDCMAAASIFMKRYAFTAAMALMAMTCWNRKMDVNPENMILVDHMKSGLWLPRVHMKNVGMEAFHSNEEKRTYLQNLFQNTIVPIIQAVNSTFNVPEMILWENVAVYIYWVYETDDFFMGEGNESDREEDFRMILSEENAHWFGTCRKNPLNRFFREKSPVDGEMIRVRKTCCFSYRLDGATGKCITCPLQDRTRKES</sequence>
<dbReference type="NCBIfam" id="TIGR03951">
    <property type="entry name" value="Fe_III_red_FhuF"/>
    <property type="match status" value="1"/>
</dbReference>
<accession>A0A0M0G280</accession>
<evidence type="ECO:0000259" key="2">
    <source>
        <dbReference type="Pfam" id="PF11575"/>
    </source>
</evidence>
<evidence type="ECO:0000259" key="1">
    <source>
        <dbReference type="Pfam" id="PF06276"/>
    </source>
</evidence>
<dbReference type="PATRIC" id="fig|189381.12.peg.4434"/>
<protein>
    <recommendedName>
        <fullName evidence="5">Siderophore-iron reductase FhuF</fullName>
    </recommendedName>
</protein>
<dbReference type="EMBL" id="LGUE01000005">
    <property type="protein sequence ID" value="KON83883.1"/>
    <property type="molecule type" value="Genomic_DNA"/>
</dbReference>
<evidence type="ECO:0008006" key="5">
    <source>
        <dbReference type="Google" id="ProtNLM"/>
    </source>
</evidence>
<dbReference type="Proteomes" id="UP000037405">
    <property type="component" value="Unassembled WGS sequence"/>
</dbReference>
<dbReference type="InterPro" id="IPR022770">
    <property type="entry name" value="IucA/IucC-like_C"/>
</dbReference>
<feature type="domain" description="Ferric siderophore reductase C-terminal" evidence="2">
    <location>
        <begin position="221"/>
        <end position="242"/>
    </location>
</feature>
<proteinExistence type="predicted"/>
<feature type="domain" description="Aerobactin siderophore biosynthesis IucA/IucC-like C-terminal" evidence="1">
    <location>
        <begin position="60"/>
        <end position="209"/>
    </location>
</feature>
<dbReference type="InterPro" id="IPR024726">
    <property type="entry name" value="FhuF_C"/>
</dbReference>
<evidence type="ECO:0000313" key="4">
    <source>
        <dbReference type="Proteomes" id="UP000037405"/>
    </source>
</evidence>
<dbReference type="Pfam" id="PF11575">
    <property type="entry name" value="FhuF_C"/>
    <property type="match status" value="1"/>
</dbReference>
<dbReference type="InterPro" id="IPR008090">
    <property type="entry name" value="Fe_iron_reduct"/>
</dbReference>
<gene>
    <name evidence="3" type="ORF">AF331_17160</name>
</gene>
<comment type="caution">
    <text evidence="3">The sequence shown here is derived from an EMBL/GenBank/DDBJ whole genome shotgun (WGS) entry which is preliminary data.</text>
</comment>
<dbReference type="GO" id="GO:0003824">
    <property type="term" value="F:catalytic activity"/>
    <property type="evidence" value="ECO:0007669"/>
    <property type="project" value="UniProtKB-ARBA"/>
</dbReference>
<evidence type="ECO:0000313" key="3">
    <source>
        <dbReference type="EMBL" id="KON83883.1"/>
    </source>
</evidence>
<name>A0A0M0G280_9BACI</name>
<organism evidence="3 4">
    <name type="scientific">Rossellomorea marisflavi</name>
    <dbReference type="NCBI Taxonomy" id="189381"/>
    <lineage>
        <taxon>Bacteria</taxon>
        <taxon>Bacillati</taxon>
        <taxon>Bacillota</taxon>
        <taxon>Bacilli</taxon>
        <taxon>Bacillales</taxon>
        <taxon>Bacillaceae</taxon>
        <taxon>Rossellomorea</taxon>
    </lineage>
</organism>